<feature type="region of interest" description="Disordered" evidence="1">
    <location>
        <begin position="60"/>
        <end position="112"/>
    </location>
</feature>
<organism evidence="2 3">
    <name type="scientific">Prorocentrum cordatum</name>
    <dbReference type="NCBI Taxonomy" id="2364126"/>
    <lineage>
        <taxon>Eukaryota</taxon>
        <taxon>Sar</taxon>
        <taxon>Alveolata</taxon>
        <taxon>Dinophyceae</taxon>
        <taxon>Prorocentrales</taxon>
        <taxon>Prorocentraceae</taxon>
        <taxon>Prorocentrum</taxon>
    </lineage>
</organism>
<evidence type="ECO:0000313" key="3">
    <source>
        <dbReference type="Proteomes" id="UP001189429"/>
    </source>
</evidence>
<gene>
    <name evidence="2" type="ORF">PCOR1329_LOCUS84956</name>
</gene>
<sequence>SCAAVVSFHHLHATLEPRGLPDETALPVRDEVGSPPGSSTSCWRGAAVQRRHRARVALRARGRGRPGRGAPGLETAARERLAGAGRPRRRRRAGRALVAGGPGAPGAEPGAG</sequence>
<feature type="non-terminal residue" evidence="2">
    <location>
        <position position="112"/>
    </location>
</feature>
<feature type="compositionally biased region" description="Gly residues" evidence="1">
    <location>
        <begin position="100"/>
        <end position="112"/>
    </location>
</feature>
<accession>A0ABN9YDN9</accession>
<protein>
    <submittedName>
        <fullName evidence="2">Uncharacterized protein</fullName>
    </submittedName>
</protein>
<dbReference type="Proteomes" id="UP001189429">
    <property type="component" value="Unassembled WGS sequence"/>
</dbReference>
<evidence type="ECO:0000313" key="2">
    <source>
        <dbReference type="EMBL" id="CAK0910919.1"/>
    </source>
</evidence>
<evidence type="ECO:0000256" key="1">
    <source>
        <dbReference type="SAM" id="MobiDB-lite"/>
    </source>
</evidence>
<comment type="caution">
    <text evidence="2">The sequence shown here is derived from an EMBL/GenBank/DDBJ whole genome shotgun (WGS) entry which is preliminary data.</text>
</comment>
<proteinExistence type="predicted"/>
<feature type="non-terminal residue" evidence="2">
    <location>
        <position position="1"/>
    </location>
</feature>
<feature type="region of interest" description="Disordered" evidence="1">
    <location>
        <begin position="17"/>
        <end position="48"/>
    </location>
</feature>
<reference evidence="2" key="1">
    <citation type="submission" date="2023-10" db="EMBL/GenBank/DDBJ databases">
        <authorList>
            <person name="Chen Y."/>
            <person name="Shah S."/>
            <person name="Dougan E. K."/>
            <person name="Thang M."/>
            <person name="Chan C."/>
        </authorList>
    </citation>
    <scope>NUCLEOTIDE SEQUENCE [LARGE SCALE GENOMIC DNA]</scope>
</reference>
<dbReference type="EMBL" id="CAUYUJ010022492">
    <property type="protein sequence ID" value="CAK0910919.1"/>
    <property type="molecule type" value="Genomic_DNA"/>
</dbReference>
<name>A0ABN9YDN9_9DINO</name>
<keyword evidence="3" id="KW-1185">Reference proteome</keyword>